<keyword evidence="3" id="KW-1185">Reference proteome</keyword>
<evidence type="ECO:0000313" key="2">
    <source>
        <dbReference type="EMBL" id="KAK1741030.1"/>
    </source>
</evidence>
<dbReference type="SUPFAM" id="SSF48371">
    <property type="entry name" value="ARM repeat"/>
    <property type="match status" value="1"/>
</dbReference>
<dbReference type="Proteomes" id="UP001224775">
    <property type="component" value="Unassembled WGS sequence"/>
</dbReference>
<dbReference type="PANTHER" id="PTHR11139">
    <property type="entry name" value="ATAXIA TELANGIECTASIA MUTATED ATM -RELATED"/>
    <property type="match status" value="1"/>
</dbReference>
<feature type="compositionally biased region" description="Basic and acidic residues" evidence="1">
    <location>
        <begin position="800"/>
        <end position="815"/>
    </location>
</feature>
<dbReference type="GO" id="GO:0000124">
    <property type="term" value="C:SAGA complex"/>
    <property type="evidence" value="ECO:0007669"/>
    <property type="project" value="TreeGrafter"/>
</dbReference>
<dbReference type="InterPro" id="IPR016024">
    <property type="entry name" value="ARM-type_fold"/>
</dbReference>
<comment type="caution">
    <text evidence="2">The sequence shown here is derived from an EMBL/GenBank/DDBJ whole genome shotgun (WGS) entry which is preliminary data.</text>
</comment>
<dbReference type="EMBL" id="JATAAI010000014">
    <property type="protein sequence ID" value="KAK1741030.1"/>
    <property type="molecule type" value="Genomic_DNA"/>
</dbReference>
<organism evidence="2 3">
    <name type="scientific">Skeletonema marinoi</name>
    <dbReference type="NCBI Taxonomy" id="267567"/>
    <lineage>
        <taxon>Eukaryota</taxon>
        <taxon>Sar</taxon>
        <taxon>Stramenopiles</taxon>
        <taxon>Ochrophyta</taxon>
        <taxon>Bacillariophyta</taxon>
        <taxon>Coscinodiscophyceae</taxon>
        <taxon>Thalassiosirophycidae</taxon>
        <taxon>Thalassiosirales</taxon>
        <taxon>Skeletonemataceae</taxon>
        <taxon>Skeletonema</taxon>
        <taxon>Skeletonema marinoi-dohrnii complex</taxon>
    </lineage>
</organism>
<reference evidence="2" key="1">
    <citation type="submission" date="2023-06" db="EMBL/GenBank/DDBJ databases">
        <title>Survivors Of The Sea: Transcriptome response of Skeletonema marinoi to long-term dormancy.</title>
        <authorList>
            <person name="Pinder M.I.M."/>
            <person name="Kourtchenko O."/>
            <person name="Robertson E.K."/>
            <person name="Larsson T."/>
            <person name="Maumus F."/>
            <person name="Osuna-Cruz C.M."/>
            <person name="Vancaester E."/>
            <person name="Stenow R."/>
            <person name="Vandepoele K."/>
            <person name="Ploug H."/>
            <person name="Bruchert V."/>
            <person name="Godhe A."/>
            <person name="Topel M."/>
        </authorList>
    </citation>
    <scope>NUCLEOTIDE SEQUENCE</scope>
    <source>
        <strain evidence="2">R05AC</strain>
    </source>
</reference>
<evidence type="ECO:0000256" key="1">
    <source>
        <dbReference type="SAM" id="MobiDB-lite"/>
    </source>
</evidence>
<dbReference type="InterPro" id="IPR046805">
    <property type="entry name" value="Tra1_ring"/>
</dbReference>
<dbReference type="GO" id="GO:0006281">
    <property type="term" value="P:DNA repair"/>
    <property type="evidence" value="ECO:0007669"/>
    <property type="project" value="TreeGrafter"/>
</dbReference>
<dbReference type="GO" id="GO:0035267">
    <property type="term" value="C:NuA4 histone acetyltransferase complex"/>
    <property type="evidence" value="ECO:0007669"/>
    <property type="project" value="TreeGrafter"/>
</dbReference>
<proteinExistence type="predicted"/>
<dbReference type="GO" id="GO:0005634">
    <property type="term" value="C:nucleus"/>
    <property type="evidence" value="ECO:0007669"/>
    <property type="project" value="TreeGrafter"/>
</dbReference>
<dbReference type="GO" id="GO:0006355">
    <property type="term" value="P:regulation of DNA-templated transcription"/>
    <property type="evidence" value="ECO:0007669"/>
    <property type="project" value="TreeGrafter"/>
</dbReference>
<dbReference type="InterPro" id="IPR050517">
    <property type="entry name" value="DDR_Repair_Kinase"/>
</dbReference>
<dbReference type="Pfam" id="PF20206">
    <property type="entry name" value="Tra1_ring"/>
    <property type="match status" value="1"/>
</dbReference>
<evidence type="ECO:0000313" key="3">
    <source>
        <dbReference type="Proteomes" id="UP001224775"/>
    </source>
</evidence>
<protein>
    <submittedName>
        <fullName evidence="2">Transformation/transcription domain-associated protein</fullName>
    </submittedName>
</protein>
<accession>A0AAD9DCU3</accession>
<dbReference type="PANTHER" id="PTHR11139:SF1">
    <property type="entry name" value="TRANSFORMATION_TRANSCRIPTION DOMAIN-ASSOCIATED PROTEIN"/>
    <property type="match status" value="1"/>
</dbReference>
<sequence length="1512" mass="167741">MLGEEGIDGGELFRVEHPSLVVEDATFDGDYHGDPLFILRDVQSLLHPMILRMRNLFYYISTYSHHIDKEKRKANVAGEERYPLPSFVTDRDNDEVSSATMKLTQGERDIVSEFLMSGISCLKVFRMDVDPDEDPSLMKLYDKSSPSPKFREVCDTFAVIFTGLESHNFARVIAPNLPKILEEIDKDSALIGIFSSMLLDSRGVGKSHSYDLCAVVVPYILENFDMLGEYEEVPCEKGDTAGDDAKGVAPPPTLRLTNRANNLFKIFNLAFSSLMKHSKNEAAFLPHLQKLTAECLKGSTKGPFLVPNPYSNILRSIFRTISAGKFEDSYKEMHPLVTTILNELYRMYTMTSNEPFRLIIIELCLTLPTRLSVLLPHLPLLMKLVVPALQSNEGDLVNLGLRTLEFWVDNLHPDFLFPIFAQQSSTLCELMLALTHHLQPAPYPYGLLCLRLIGKLGGKNRLFLQEIMAQNRDANEWITAHQLSLQCEWLCQSSPESNEMCDDMEPKVSTSSFLLPLPLERAVEILRLVATSPNIVTKKDVKSTVQSTPIIDKHCSEVLFQDSRCLDVNSLSVELMENTKKEQSKAAFAVIKGALASVLDVNDSGVLPIDCSGTCSNEEEKIESLLEASEDADSGNASVDSDVNTAAFRRICDGLFAAAAHDGLRDEAMGLLKGVAAHVFLVVSSNEKDIIRIDSDGSTTDPFQSPDGYESSDHIDGKIKPLKPFGCFRLSGPLNGDINPFAFNQSLVDALSGCSTLAATEVIHFVIDMFRRINTKIKERNSGDNNNCKAADNEVEDEADNNKDGSVEGEGVEKMNVEETSTYSDSVVDLNGNSYGQILFEHLLSEFCLACFSKEWIARTGVMDGLILLMRKLGLGWCKHFEVALLHTAIFVVKDAPSHIANACKDAMFFFVRVTSFFYGSPASWEGSPNIHDILSPDGDSQISSPAEPVSVSIASLTLVVAEIASTNALVRFAVRHFLRVVSNDCTSLDKLLSGHVTSLKRLLFAKLLRTLSLPDLVAVVDAVAFINEAVPNLIPISDANMMSFLGELIKMICIADGEISDKNFGSVVLIDKNGWAVDSDGEPIAGNKPLVQPSSIFQRHTITLEDDNIGARIVVPEGLNLGVQLRVSTLFLFRAVVRLDEFFEAGVQTQMGNLRPHIVALLFRSLISEPPPAVLTSTSALKQALKLVEGVEDAEDASPRHRLSKELIQACIRPILVNLRDHKQLSIPLLNGLTNLLTLLSSWFNKSLGDKLLDHLQRFLEPEKIVALKLWRAGEEPLVAAAVMNLFSVLPQASNFVEALVKTTIRLESVLSAYGANYVCSPFREPLSRYLNRHCAGTVGFFLEEHRLSNPMYNDLFFDILHRDDSRSLRHYLGGKECTVMLLNVCFERPLAIIRSEKQSPTTKAGSAHLNTYGINQWYSPTAQRKLEIARQSIEMKKKILSAKQQEEAKSKKALQSKAGDKKSSDYQAALKVHQGVRDAYERAQKEVEDLRVLTRDKSLQHSSRIANNAR</sequence>
<dbReference type="InterPro" id="IPR046807">
    <property type="entry name" value="Tra1_central"/>
</dbReference>
<gene>
    <name evidence="2" type="ORF">QTG54_008282</name>
</gene>
<feature type="region of interest" description="Disordered" evidence="1">
    <location>
        <begin position="781"/>
        <end position="815"/>
    </location>
</feature>
<dbReference type="Pfam" id="PF20175">
    <property type="entry name" value="Tra1_central"/>
    <property type="match status" value="1"/>
</dbReference>
<feature type="region of interest" description="Disordered" evidence="1">
    <location>
        <begin position="694"/>
        <end position="715"/>
    </location>
</feature>
<name>A0AAD9DCU3_9STRA</name>